<keyword evidence="2" id="KW-1185">Reference proteome</keyword>
<organism evidence="1 2">
    <name type="scientific">Coemansia guatemalensis</name>
    <dbReference type="NCBI Taxonomy" id="2761395"/>
    <lineage>
        <taxon>Eukaryota</taxon>
        <taxon>Fungi</taxon>
        <taxon>Fungi incertae sedis</taxon>
        <taxon>Zoopagomycota</taxon>
        <taxon>Kickxellomycotina</taxon>
        <taxon>Kickxellomycetes</taxon>
        <taxon>Kickxellales</taxon>
        <taxon>Kickxellaceae</taxon>
        <taxon>Coemansia</taxon>
    </lineage>
</organism>
<proteinExistence type="predicted"/>
<sequence>MFKAELQVLTEDRDSYPLWACLVKHRMRKQSPTLWEVVEHGIDETKNEKGEHLFANRTQQMDEDVMSFMLTLMETKVGQKFTNTISAKNLWEMLLEHYKPMGKKDVTRAIREIMSLHYNGSHVIDLFNEFDNRGQELEKLELSFHDALDLIFINLMPVEVEYAISNALANKAAGK</sequence>
<accession>A0A9W8LVL2</accession>
<dbReference type="Proteomes" id="UP001140094">
    <property type="component" value="Unassembled WGS sequence"/>
</dbReference>
<dbReference type="EMBL" id="JANBUO010000007">
    <property type="protein sequence ID" value="KAJ2809222.1"/>
    <property type="molecule type" value="Genomic_DNA"/>
</dbReference>
<comment type="caution">
    <text evidence="1">The sequence shown here is derived from an EMBL/GenBank/DDBJ whole genome shotgun (WGS) entry which is preliminary data.</text>
</comment>
<evidence type="ECO:0000313" key="2">
    <source>
        <dbReference type="Proteomes" id="UP001140094"/>
    </source>
</evidence>
<protein>
    <submittedName>
        <fullName evidence="1">Uncharacterized protein</fullName>
    </submittedName>
</protein>
<name>A0A9W8LVL2_9FUNG</name>
<gene>
    <name evidence="1" type="ORF">H4R20_000286</name>
</gene>
<dbReference type="AlphaFoldDB" id="A0A9W8LVL2"/>
<reference evidence="1" key="1">
    <citation type="submission" date="2022-07" db="EMBL/GenBank/DDBJ databases">
        <title>Phylogenomic reconstructions and comparative analyses of Kickxellomycotina fungi.</title>
        <authorList>
            <person name="Reynolds N.K."/>
            <person name="Stajich J.E."/>
            <person name="Barry K."/>
            <person name="Grigoriev I.V."/>
            <person name="Crous P."/>
            <person name="Smith M.E."/>
        </authorList>
    </citation>
    <scope>NUCLEOTIDE SEQUENCE</scope>
    <source>
        <strain evidence="1">NRRL 1565</strain>
    </source>
</reference>
<evidence type="ECO:0000313" key="1">
    <source>
        <dbReference type="EMBL" id="KAJ2809222.1"/>
    </source>
</evidence>
<dbReference type="Pfam" id="PF14223">
    <property type="entry name" value="Retrotran_gag_2"/>
    <property type="match status" value="1"/>
</dbReference>